<organism evidence="2 3">
    <name type="scientific">Amycolatopsis thermoflava</name>
    <dbReference type="NCBI Taxonomy" id="84480"/>
    <lineage>
        <taxon>Bacteria</taxon>
        <taxon>Bacillati</taxon>
        <taxon>Actinomycetota</taxon>
        <taxon>Actinomycetes</taxon>
        <taxon>Pseudonocardiales</taxon>
        <taxon>Pseudonocardiaceae</taxon>
        <taxon>Amycolatopsis</taxon>
        <taxon>Amycolatopsis methanolica group</taxon>
    </lineage>
</organism>
<keyword evidence="3" id="KW-1185">Reference proteome</keyword>
<proteinExistence type="predicted"/>
<accession>A0A3N2H242</accession>
<gene>
    <name evidence="2" type="ORF">EDD35_5383</name>
</gene>
<dbReference type="PANTHER" id="PTHR35908">
    <property type="entry name" value="HYPOTHETICAL FUSION PROTEIN"/>
    <property type="match status" value="1"/>
</dbReference>
<dbReference type="InterPro" id="IPR037523">
    <property type="entry name" value="VOC_core"/>
</dbReference>
<dbReference type="Gene3D" id="3.10.180.10">
    <property type="entry name" value="2,3-Dihydroxybiphenyl 1,2-Dioxygenase, domain 1"/>
    <property type="match status" value="2"/>
</dbReference>
<dbReference type="CDD" id="cd06587">
    <property type="entry name" value="VOC"/>
    <property type="match status" value="2"/>
</dbReference>
<comment type="caution">
    <text evidence="2">The sequence shown here is derived from an EMBL/GenBank/DDBJ whole genome shotgun (WGS) entry which is preliminary data.</text>
</comment>
<feature type="domain" description="VOC" evidence="1">
    <location>
        <begin position="11"/>
        <end position="126"/>
    </location>
</feature>
<evidence type="ECO:0000259" key="1">
    <source>
        <dbReference type="PROSITE" id="PS51819"/>
    </source>
</evidence>
<name>A0A3N2H242_9PSEU</name>
<dbReference type="InterPro" id="IPR029068">
    <property type="entry name" value="Glyas_Bleomycin-R_OHBP_Dase"/>
</dbReference>
<dbReference type="SUPFAM" id="SSF54593">
    <property type="entry name" value="Glyoxalase/Bleomycin resistance protein/Dihydroxybiphenyl dioxygenase"/>
    <property type="match status" value="2"/>
</dbReference>
<dbReference type="PANTHER" id="PTHR35908:SF1">
    <property type="entry name" value="CONSERVED PROTEIN"/>
    <property type="match status" value="1"/>
</dbReference>
<dbReference type="Pfam" id="PF18029">
    <property type="entry name" value="Glyoxalase_6"/>
    <property type="match status" value="2"/>
</dbReference>
<reference evidence="2 3" key="1">
    <citation type="submission" date="2018-11" db="EMBL/GenBank/DDBJ databases">
        <title>Sequencing the genomes of 1000 actinobacteria strains.</title>
        <authorList>
            <person name="Klenk H.-P."/>
        </authorList>
    </citation>
    <scope>NUCLEOTIDE SEQUENCE [LARGE SCALE GENOMIC DNA]</scope>
    <source>
        <strain evidence="2 3">DSM 44348</strain>
    </source>
</reference>
<dbReference type="AlphaFoldDB" id="A0A3N2H242"/>
<sequence length="249" mass="26769">MLDIVPGMATRLDSLVIDANRPRELAEFWAQLLGWTITFADDEEIDVEAPGDDGLLLVFGTVPEAKDPAVKNRVHLDLASTSPSDQAAKVDRALALGARKRDIGQGAVPWEVLADPEGNEFCVLEPRPGYTTTEAIAAVVVDARDPLSLAGFWAEAAGWRIGNQEPVIVGLRAPTGRGPWLEFLRSDEAKAGKNRLHLDVAPFADGDTAAEADRLCGLGARRIDIGQGDVPWDVLADPEGNEFCVLSPR</sequence>
<dbReference type="EMBL" id="RKHY01000001">
    <property type="protein sequence ID" value="ROS42982.1"/>
    <property type="molecule type" value="Genomic_DNA"/>
</dbReference>
<dbReference type="PROSITE" id="PS51819">
    <property type="entry name" value="VOC"/>
    <property type="match status" value="1"/>
</dbReference>
<evidence type="ECO:0000313" key="3">
    <source>
        <dbReference type="Proteomes" id="UP000274843"/>
    </source>
</evidence>
<evidence type="ECO:0000313" key="2">
    <source>
        <dbReference type="EMBL" id="ROS42982.1"/>
    </source>
</evidence>
<dbReference type="Proteomes" id="UP000274843">
    <property type="component" value="Unassembled WGS sequence"/>
</dbReference>
<dbReference type="InterPro" id="IPR041581">
    <property type="entry name" value="Glyoxalase_6"/>
</dbReference>
<protein>
    <recommendedName>
        <fullName evidence="1">VOC domain-containing protein</fullName>
    </recommendedName>
</protein>